<gene>
    <name evidence="2" type="ORF">EAI_10168</name>
</gene>
<feature type="compositionally biased region" description="Polar residues" evidence="1">
    <location>
        <begin position="27"/>
        <end position="40"/>
    </location>
</feature>
<evidence type="ECO:0000256" key="1">
    <source>
        <dbReference type="SAM" id="MobiDB-lite"/>
    </source>
</evidence>
<keyword evidence="3" id="KW-1185">Reference proteome</keyword>
<evidence type="ECO:0000313" key="3">
    <source>
        <dbReference type="Proteomes" id="UP000008237"/>
    </source>
</evidence>
<proteinExistence type="predicted"/>
<feature type="region of interest" description="Disordered" evidence="1">
    <location>
        <begin position="12"/>
        <end position="45"/>
    </location>
</feature>
<accession>E2BAQ6</accession>
<evidence type="ECO:0000313" key="2">
    <source>
        <dbReference type="EMBL" id="EFN87224.1"/>
    </source>
</evidence>
<reference evidence="2 3" key="1">
    <citation type="journal article" date="2010" name="Science">
        <title>Genomic comparison of the ants Camponotus floridanus and Harpegnathos saltator.</title>
        <authorList>
            <person name="Bonasio R."/>
            <person name="Zhang G."/>
            <person name="Ye C."/>
            <person name="Mutti N.S."/>
            <person name="Fang X."/>
            <person name="Qin N."/>
            <person name="Donahue G."/>
            <person name="Yang P."/>
            <person name="Li Q."/>
            <person name="Li C."/>
            <person name="Zhang P."/>
            <person name="Huang Z."/>
            <person name="Berger S.L."/>
            <person name="Reinberg D."/>
            <person name="Wang J."/>
            <person name="Liebig J."/>
        </authorList>
    </citation>
    <scope>NUCLEOTIDE SEQUENCE [LARGE SCALE GENOMIC DNA]</scope>
    <source>
        <strain evidence="2 3">R22 G/1</strain>
    </source>
</reference>
<dbReference type="AlphaFoldDB" id="E2BAQ6"/>
<dbReference type="EMBL" id="GL446817">
    <property type="protein sequence ID" value="EFN87224.1"/>
    <property type="molecule type" value="Genomic_DNA"/>
</dbReference>
<organism evidence="3">
    <name type="scientific">Harpegnathos saltator</name>
    <name type="common">Jerdon's jumping ant</name>
    <dbReference type="NCBI Taxonomy" id="610380"/>
    <lineage>
        <taxon>Eukaryota</taxon>
        <taxon>Metazoa</taxon>
        <taxon>Ecdysozoa</taxon>
        <taxon>Arthropoda</taxon>
        <taxon>Hexapoda</taxon>
        <taxon>Insecta</taxon>
        <taxon>Pterygota</taxon>
        <taxon>Neoptera</taxon>
        <taxon>Endopterygota</taxon>
        <taxon>Hymenoptera</taxon>
        <taxon>Apocrita</taxon>
        <taxon>Aculeata</taxon>
        <taxon>Formicoidea</taxon>
        <taxon>Formicidae</taxon>
        <taxon>Ponerinae</taxon>
        <taxon>Ponerini</taxon>
        <taxon>Harpegnathos</taxon>
    </lineage>
</organism>
<sequence>MDLLASLFGVGGHDDDDEDGSLFDETTGLSNEESTSQSSGKLCDSVADRSSRSSTFVSLSREFVAMSERLNLFAQLVGVLQRARRLTGMDDRRIVRTIETNLPSSKPAYNFTHRHVAIPRLEWPISIEYSPSERSHRSVRSFSLRLLGGDESSTTDSHT</sequence>
<dbReference type="Proteomes" id="UP000008237">
    <property type="component" value="Unassembled WGS sequence"/>
</dbReference>
<dbReference type="InParanoid" id="E2BAQ6"/>
<name>E2BAQ6_HARSA</name>
<protein>
    <submittedName>
        <fullName evidence="2">Uncharacterized protein</fullName>
    </submittedName>
</protein>